<dbReference type="PANTHER" id="PTHR33048">
    <property type="entry name" value="PTH11-LIKE INTEGRAL MEMBRANE PROTEIN (AFU_ORTHOLOGUE AFUA_5G11245)"/>
    <property type="match status" value="1"/>
</dbReference>
<evidence type="ECO:0000256" key="1">
    <source>
        <dbReference type="ARBA" id="ARBA00004141"/>
    </source>
</evidence>
<evidence type="ECO:0000256" key="2">
    <source>
        <dbReference type="ARBA" id="ARBA00022692"/>
    </source>
</evidence>
<comment type="subcellular location">
    <subcellularLocation>
        <location evidence="1">Membrane</location>
        <topology evidence="1">Multi-pass membrane protein</topology>
    </subcellularLocation>
</comment>
<dbReference type="EMBL" id="MU001642">
    <property type="protein sequence ID" value="KAF2479135.1"/>
    <property type="molecule type" value="Genomic_DNA"/>
</dbReference>
<name>A0A6A6PGU0_9PEZI</name>
<comment type="similarity">
    <text evidence="5">Belongs to the SAT4 family.</text>
</comment>
<sequence>MVKLLVESWIWWSVVMVVAISRFASRRMTLGSFRKFQADDYLMLLALCFYTTLISTINIVRYTNSNLLPPGFNINTITPHDRAQREYGSKLILVVEQCQCATVWLVKGCLVLLYLRLTSVHRENILIKILGAYVVITFVVMDILYFGVWCQPFHEYWAVPTDSSQCDAATNHLITNACFNLSSDVAMILIVLPIFLRMRLPWQKKIPLIFVFSLGLFTILAAILNKVYSFSDPFGSLWTYWYTRESSTALLVANLPFVFTLWIKIPGLRKLIGYSK</sequence>
<dbReference type="GeneID" id="54471221"/>
<gene>
    <name evidence="8" type="ORF">BDY17DRAFT_231359</name>
</gene>
<keyword evidence="3 6" id="KW-1133">Transmembrane helix</keyword>
<dbReference type="GO" id="GO:0016020">
    <property type="term" value="C:membrane"/>
    <property type="evidence" value="ECO:0007669"/>
    <property type="project" value="UniProtKB-SubCell"/>
</dbReference>
<evidence type="ECO:0000259" key="7">
    <source>
        <dbReference type="Pfam" id="PF20684"/>
    </source>
</evidence>
<dbReference type="Pfam" id="PF20684">
    <property type="entry name" value="Fung_rhodopsin"/>
    <property type="match status" value="1"/>
</dbReference>
<dbReference type="RefSeq" id="XP_033585705.1">
    <property type="nucleotide sequence ID" value="XM_033730219.1"/>
</dbReference>
<feature type="transmembrane region" description="Helical" evidence="6">
    <location>
        <begin position="125"/>
        <end position="148"/>
    </location>
</feature>
<dbReference type="AlphaFoldDB" id="A0A6A6PGU0"/>
<evidence type="ECO:0000256" key="6">
    <source>
        <dbReference type="SAM" id="Phobius"/>
    </source>
</evidence>
<feature type="transmembrane region" description="Helical" evidence="6">
    <location>
        <begin position="41"/>
        <end position="60"/>
    </location>
</feature>
<feature type="transmembrane region" description="Helical" evidence="6">
    <location>
        <begin position="208"/>
        <end position="228"/>
    </location>
</feature>
<dbReference type="Proteomes" id="UP000799767">
    <property type="component" value="Unassembled WGS sequence"/>
</dbReference>
<feature type="non-terminal residue" evidence="8">
    <location>
        <position position="276"/>
    </location>
</feature>
<feature type="transmembrane region" description="Helical" evidence="6">
    <location>
        <begin position="173"/>
        <end position="196"/>
    </location>
</feature>
<evidence type="ECO:0000256" key="5">
    <source>
        <dbReference type="ARBA" id="ARBA00038359"/>
    </source>
</evidence>
<proteinExistence type="inferred from homology"/>
<dbReference type="InterPro" id="IPR049326">
    <property type="entry name" value="Rhodopsin_dom_fungi"/>
</dbReference>
<feature type="transmembrane region" description="Helical" evidence="6">
    <location>
        <begin position="6"/>
        <end position="25"/>
    </location>
</feature>
<feature type="transmembrane region" description="Helical" evidence="6">
    <location>
        <begin position="248"/>
        <end position="267"/>
    </location>
</feature>
<keyword evidence="4 6" id="KW-0472">Membrane</keyword>
<feature type="domain" description="Rhodopsin" evidence="7">
    <location>
        <begin position="22"/>
        <end position="260"/>
    </location>
</feature>
<keyword evidence="2 6" id="KW-0812">Transmembrane</keyword>
<dbReference type="OrthoDB" id="3903189at2759"/>
<keyword evidence="9" id="KW-1185">Reference proteome</keyword>
<reference evidence="8" key="1">
    <citation type="journal article" date="2020" name="Stud. Mycol.">
        <title>101 Dothideomycetes genomes: a test case for predicting lifestyles and emergence of pathogens.</title>
        <authorList>
            <person name="Haridas S."/>
            <person name="Albert R."/>
            <person name="Binder M."/>
            <person name="Bloem J."/>
            <person name="Labutti K."/>
            <person name="Salamov A."/>
            <person name="Andreopoulos B."/>
            <person name="Baker S."/>
            <person name="Barry K."/>
            <person name="Bills G."/>
            <person name="Bluhm B."/>
            <person name="Cannon C."/>
            <person name="Castanera R."/>
            <person name="Culley D."/>
            <person name="Daum C."/>
            <person name="Ezra D."/>
            <person name="Gonzalez J."/>
            <person name="Henrissat B."/>
            <person name="Kuo A."/>
            <person name="Liang C."/>
            <person name="Lipzen A."/>
            <person name="Lutzoni F."/>
            <person name="Magnuson J."/>
            <person name="Mondo S."/>
            <person name="Nolan M."/>
            <person name="Ohm R."/>
            <person name="Pangilinan J."/>
            <person name="Park H.-J."/>
            <person name="Ramirez L."/>
            <person name="Alfaro M."/>
            <person name="Sun H."/>
            <person name="Tritt A."/>
            <person name="Yoshinaga Y."/>
            <person name="Zwiers L.-H."/>
            <person name="Turgeon B."/>
            <person name="Goodwin S."/>
            <person name="Spatafora J."/>
            <person name="Crous P."/>
            <person name="Grigoriev I."/>
        </authorList>
    </citation>
    <scope>NUCLEOTIDE SEQUENCE</scope>
    <source>
        <strain evidence="8">CBS 113389</strain>
    </source>
</reference>
<evidence type="ECO:0000256" key="4">
    <source>
        <dbReference type="ARBA" id="ARBA00023136"/>
    </source>
</evidence>
<evidence type="ECO:0000313" key="9">
    <source>
        <dbReference type="Proteomes" id="UP000799767"/>
    </source>
</evidence>
<protein>
    <recommendedName>
        <fullName evidence="7">Rhodopsin domain-containing protein</fullName>
    </recommendedName>
</protein>
<dbReference type="InterPro" id="IPR052337">
    <property type="entry name" value="SAT4-like"/>
</dbReference>
<organism evidence="8 9">
    <name type="scientific">Neohortaea acidophila</name>
    <dbReference type="NCBI Taxonomy" id="245834"/>
    <lineage>
        <taxon>Eukaryota</taxon>
        <taxon>Fungi</taxon>
        <taxon>Dikarya</taxon>
        <taxon>Ascomycota</taxon>
        <taxon>Pezizomycotina</taxon>
        <taxon>Dothideomycetes</taxon>
        <taxon>Dothideomycetidae</taxon>
        <taxon>Mycosphaerellales</taxon>
        <taxon>Teratosphaeriaceae</taxon>
        <taxon>Neohortaea</taxon>
    </lineage>
</organism>
<dbReference type="PANTHER" id="PTHR33048:SF47">
    <property type="entry name" value="INTEGRAL MEMBRANE PROTEIN-RELATED"/>
    <property type="match status" value="1"/>
</dbReference>
<evidence type="ECO:0000313" key="8">
    <source>
        <dbReference type="EMBL" id="KAF2479135.1"/>
    </source>
</evidence>
<feature type="transmembrane region" description="Helical" evidence="6">
    <location>
        <begin position="91"/>
        <end position="113"/>
    </location>
</feature>
<accession>A0A6A6PGU0</accession>
<evidence type="ECO:0000256" key="3">
    <source>
        <dbReference type="ARBA" id="ARBA00022989"/>
    </source>
</evidence>